<gene>
    <name evidence="1" type="ORF">GA0070603_2926</name>
</gene>
<proteinExistence type="predicted"/>
<dbReference type="OrthoDB" id="3337731at2"/>
<accession>A0A1C6V0Z7</accession>
<protein>
    <submittedName>
        <fullName evidence="1">Uncharacterized protein</fullName>
    </submittedName>
</protein>
<sequence length="219" mass="25034">MGRRKTSAAERAEQAREAEEYLRRYLAEAAPRLRWLREEAARSGGPAPDRLDHSRDSLVPLWTWAMDRFEERSPDQPLDRVEEGLGRYFVPRGATLPIWYGRRAVQAPHFWSDDTLALLDALVYYLAECLLRANPEARWAVFHSDWRNHIDENQPVLTGFGEPVDLLLPAMNLAGRVHRRLHPEQARATGLPVAAPPDLRDWFDEITARATPTGAPPQE</sequence>
<dbReference type="STRING" id="47854.GA0070603_2926"/>
<organism evidence="1 2">
    <name type="scientific">Micromonospora chersina</name>
    <dbReference type="NCBI Taxonomy" id="47854"/>
    <lineage>
        <taxon>Bacteria</taxon>
        <taxon>Bacillati</taxon>
        <taxon>Actinomycetota</taxon>
        <taxon>Actinomycetes</taxon>
        <taxon>Micromonosporales</taxon>
        <taxon>Micromonosporaceae</taxon>
        <taxon>Micromonospora</taxon>
    </lineage>
</organism>
<keyword evidence="2" id="KW-1185">Reference proteome</keyword>
<reference evidence="2" key="1">
    <citation type="submission" date="2016-06" db="EMBL/GenBank/DDBJ databases">
        <authorList>
            <person name="Varghese N."/>
            <person name="Submissions Spin"/>
        </authorList>
    </citation>
    <scope>NUCLEOTIDE SEQUENCE [LARGE SCALE GENOMIC DNA]</scope>
    <source>
        <strain evidence="2">DSM 44151</strain>
    </source>
</reference>
<name>A0A1C6V0Z7_9ACTN</name>
<dbReference type="AlphaFoldDB" id="A0A1C6V0Z7"/>
<evidence type="ECO:0000313" key="2">
    <source>
        <dbReference type="Proteomes" id="UP000198605"/>
    </source>
</evidence>
<evidence type="ECO:0000313" key="1">
    <source>
        <dbReference type="EMBL" id="SCL59972.1"/>
    </source>
</evidence>
<dbReference type="Proteomes" id="UP000198605">
    <property type="component" value="Unassembled WGS sequence"/>
</dbReference>
<dbReference type="EMBL" id="FMIB01000002">
    <property type="protein sequence ID" value="SCL59972.1"/>
    <property type="molecule type" value="Genomic_DNA"/>
</dbReference>
<dbReference type="GeneID" id="43279569"/>
<dbReference type="RefSeq" id="WP_091313312.1">
    <property type="nucleotide sequence ID" value="NZ_FMIB01000002.1"/>
</dbReference>